<dbReference type="Pfam" id="PF08795">
    <property type="entry name" value="DUF1796"/>
    <property type="match status" value="1"/>
</dbReference>
<dbReference type="RefSeq" id="WP_296934960.1">
    <property type="nucleotide sequence ID" value="NZ_LT598928.1"/>
</dbReference>
<dbReference type="InterPro" id="IPR014903">
    <property type="entry name" value="DUF1796"/>
</dbReference>
<accession>A0A212IZA1</accession>
<evidence type="ECO:0000313" key="1">
    <source>
        <dbReference type="EMBL" id="SBV92553.1"/>
    </source>
</evidence>
<name>A0A212IZA1_9BACT</name>
<evidence type="ECO:0008006" key="2">
    <source>
        <dbReference type="Google" id="ProtNLM"/>
    </source>
</evidence>
<gene>
    <name evidence="1" type="ORF">KM92DES2_10284</name>
</gene>
<proteinExistence type="predicted"/>
<protein>
    <recommendedName>
        <fullName evidence="2">Papain-like cysteine peptidase</fullName>
    </recommendedName>
</protein>
<dbReference type="EMBL" id="FLUP01000001">
    <property type="protein sequence ID" value="SBV92553.1"/>
    <property type="molecule type" value="Genomic_DNA"/>
</dbReference>
<sequence>MGKKLRADIILSLGIACRPAEQLRINKLRFLSSPLDWMMSYSLETAAHLFKTKFETFFQYKSIIPDNLYFYHVKVITNNIHSIHHFPLDKDIEDFYETTFRQKMLCRFSFINKFINNSRHVIFIFNRQEEIQNITSALKQFGEIYPKCKITFINIRSGAKPGVHEIHKVKVSSRLNLEDHYVNDTHKDGDHTTGNVMWWIGNEEIWHEILSTIKLSYRSKFLIYFFKLKKKYKKILELD</sequence>
<organism evidence="1">
    <name type="scientific">uncultured Desulfovibrio sp</name>
    <dbReference type="NCBI Taxonomy" id="167968"/>
    <lineage>
        <taxon>Bacteria</taxon>
        <taxon>Pseudomonadati</taxon>
        <taxon>Thermodesulfobacteriota</taxon>
        <taxon>Desulfovibrionia</taxon>
        <taxon>Desulfovibrionales</taxon>
        <taxon>Desulfovibrionaceae</taxon>
        <taxon>Desulfovibrio</taxon>
        <taxon>environmental samples</taxon>
    </lineage>
</organism>
<dbReference type="AlphaFoldDB" id="A0A212IZA1"/>
<reference evidence="1" key="1">
    <citation type="submission" date="2016-04" db="EMBL/GenBank/DDBJ databases">
        <authorList>
            <person name="Evans L.H."/>
            <person name="Alamgir A."/>
            <person name="Owens N."/>
            <person name="Weber N.D."/>
            <person name="Virtaneva K."/>
            <person name="Barbian K."/>
            <person name="Babar A."/>
            <person name="Rosenke K."/>
        </authorList>
    </citation>
    <scope>NUCLEOTIDE SEQUENCE</scope>
    <source>
        <strain evidence="1">92-2</strain>
    </source>
</reference>